<dbReference type="GO" id="GO:0051225">
    <property type="term" value="P:spindle assembly"/>
    <property type="evidence" value="ECO:0007669"/>
    <property type="project" value="InterPro"/>
</dbReference>
<name>A0A397GV51_9GLOM</name>
<keyword evidence="3" id="KW-1185">Reference proteome</keyword>
<organism evidence="2 3">
    <name type="scientific">Diversispora epigaea</name>
    <dbReference type="NCBI Taxonomy" id="1348612"/>
    <lineage>
        <taxon>Eukaryota</taxon>
        <taxon>Fungi</taxon>
        <taxon>Fungi incertae sedis</taxon>
        <taxon>Mucoromycota</taxon>
        <taxon>Glomeromycotina</taxon>
        <taxon>Glomeromycetes</taxon>
        <taxon>Diversisporales</taxon>
        <taxon>Diversisporaceae</taxon>
        <taxon>Diversispora</taxon>
    </lineage>
</organism>
<dbReference type="AlphaFoldDB" id="A0A397GV51"/>
<protein>
    <submittedName>
        <fullName evidence="2">Uncharacterized protein</fullName>
    </submittedName>
</protein>
<comment type="caution">
    <text evidence="2">The sequence shown here is derived from an EMBL/GenBank/DDBJ whole genome shotgun (WGS) entry which is preliminary data.</text>
</comment>
<dbReference type="Proteomes" id="UP000266861">
    <property type="component" value="Unassembled WGS sequence"/>
</dbReference>
<proteinExistence type="predicted"/>
<feature type="region of interest" description="Disordered" evidence="1">
    <location>
        <begin position="177"/>
        <end position="197"/>
    </location>
</feature>
<dbReference type="Pfam" id="PF14817">
    <property type="entry name" value="HAUS5"/>
    <property type="match status" value="1"/>
</dbReference>
<dbReference type="InterPro" id="IPR029131">
    <property type="entry name" value="HAUS5"/>
</dbReference>
<evidence type="ECO:0000313" key="3">
    <source>
        <dbReference type="Proteomes" id="UP000266861"/>
    </source>
</evidence>
<feature type="compositionally biased region" description="Basic residues" evidence="1">
    <location>
        <begin position="184"/>
        <end position="197"/>
    </location>
</feature>
<evidence type="ECO:0000313" key="2">
    <source>
        <dbReference type="EMBL" id="RHZ52943.1"/>
    </source>
</evidence>
<reference evidence="2 3" key="1">
    <citation type="submission" date="2018-08" db="EMBL/GenBank/DDBJ databases">
        <title>Genome and evolution of the arbuscular mycorrhizal fungus Diversispora epigaea (formerly Glomus versiforme) and its bacterial endosymbionts.</title>
        <authorList>
            <person name="Sun X."/>
            <person name="Fei Z."/>
            <person name="Harrison M."/>
        </authorList>
    </citation>
    <scope>NUCLEOTIDE SEQUENCE [LARGE SCALE GENOMIC DNA]</scope>
    <source>
        <strain evidence="2 3">IT104</strain>
    </source>
</reference>
<dbReference type="EMBL" id="PQFF01000397">
    <property type="protein sequence ID" value="RHZ52943.1"/>
    <property type="molecule type" value="Genomic_DNA"/>
</dbReference>
<accession>A0A397GV51</accession>
<evidence type="ECO:0000256" key="1">
    <source>
        <dbReference type="SAM" id="MobiDB-lite"/>
    </source>
</evidence>
<dbReference type="OrthoDB" id="2019614at2759"/>
<dbReference type="GO" id="GO:0070652">
    <property type="term" value="C:HAUS complex"/>
    <property type="evidence" value="ECO:0007669"/>
    <property type="project" value="InterPro"/>
</dbReference>
<gene>
    <name evidence="2" type="ORF">Glove_454g19</name>
</gene>
<sequence>MNSSFKLHPQTKFSKRTVDKNIISPESVLHWLKNDLGYRHKCGSLVDDVNESELTKEEIQKLCRNNEFASIFKFLMEHIKSSKEVLQYKKSKVAIQQQQQQQQSLRTHHQSRRNIQHKSKLEKKLAQTLGIVEEGEMQTKQMISQISDIESHIKKVKGEIREKENKIYMKEIIQQQQQQQQSLRTHHQSRRNIQHKSKLEKKLAQTLGIVEEGEMQTKQMISQISDIESHIKKVKGEIREKENKIYMKEMFRENCRLFGNEEIEYGKLFEEYKIMRKRTENGGTGINFLLKGIETTLTIKIKNICDKLKHLVQEMIFSQSFSDNGTKTNIRFLMEDLLRKTPPNVLFKSISFVMESAMKESNARSEQSIKKMNSIFVEMSNQIQPILQNFRINHASKFIEIESILNNIMGIKEQIYKTTESTRLFLKRHAPDMMDQVILVLEKKAESEAIQAALNIMLHHTQRLESRYQELSNTSRDQLIILRDQVVNSNKIIEHKQNIIQRQIFINQHTKTKFIEQSNEIARFMREDLYPFSKHLNTLTKNLDCTMLKENEQFNNIDLKLALQVKIDGNLRIVNSLDIYRVRDEKLFKEFKNIIQCPKHLDVDTFFKTIADLKFEDFAYELIRNNLTRNIQSCHNQMENMANNLLKMVQINGMNRDDKTISIYRKTTSDIRNSVEKFKDMMESLEETFMNKQIPRIENKFRKSEIAETIFQEIVQILEDRENIFNGQIGSRMIIQGIRYCDMMKSCY</sequence>